<keyword evidence="3" id="KW-1185">Reference proteome</keyword>
<protein>
    <submittedName>
        <fullName evidence="2">Uncharacterized protein</fullName>
    </submittedName>
</protein>
<dbReference type="RefSeq" id="WP_252465636.1">
    <property type="nucleotide sequence ID" value="NZ_JALBWM010000021.1"/>
</dbReference>
<dbReference type="AlphaFoldDB" id="A0A9X2J4I7"/>
<proteinExistence type="predicted"/>
<dbReference type="Proteomes" id="UP001139028">
    <property type="component" value="Unassembled WGS sequence"/>
</dbReference>
<keyword evidence="1" id="KW-0812">Transmembrane</keyword>
<organism evidence="2 3">
    <name type="scientific">Microbulbifer okhotskensis</name>
    <dbReference type="NCBI Taxonomy" id="2926617"/>
    <lineage>
        <taxon>Bacteria</taxon>
        <taxon>Pseudomonadati</taxon>
        <taxon>Pseudomonadota</taxon>
        <taxon>Gammaproteobacteria</taxon>
        <taxon>Cellvibrionales</taxon>
        <taxon>Microbulbiferaceae</taxon>
        <taxon>Microbulbifer</taxon>
    </lineage>
</organism>
<feature type="transmembrane region" description="Helical" evidence="1">
    <location>
        <begin position="21"/>
        <end position="40"/>
    </location>
</feature>
<feature type="transmembrane region" description="Helical" evidence="1">
    <location>
        <begin position="110"/>
        <end position="132"/>
    </location>
</feature>
<feature type="transmembrane region" description="Helical" evidence="1">
    <location>
        <begin position="46"/>
        <end position="66"/>
    </location>
</feature>
<accession>A0A9X2J4I7</accession>
<gene>
    <name evidence="2" type="ORF">MO867_07250</name>
</gene>
<comment type="caution">
    <text evidence="2">The sequence shown here is derived from an EMBL/GenBank/DDBJ whole genome shotgun (WGS) entry which is preliminary data.</text>
</comment>
<reference evidence="2" key="1">
    <citation type="journal article" date="2022" name="Arch. Microbiol.">
        <title>Microbulbifer okhotskensis sp. nov., isolated from a deep bottom sediment of the Okhotsk Sea.</title>
        <authorList>
            <person name="Romanenko L."/>
            <person name="Kurilenko V."/>
            <person name="Otstavnykh N."/>
            <person name="Velansky P."/>
            <person name="Isaeva M."/>
            <person name="Mikhailov V."/>
        </authorList>
    </citation>
    <scope>NUCLEOTIDE SEQUENCE</scope>
    <source>
        <strain evidence="2">OS29</strain>
    </source>
</reference>
<sequence length="138" mass="15909">MEQGQYLCEHYRFAADQRLKVFNFFVILTMFVEGGIFTAVEKDFHPLILALLGGFVVILVTIFWLMDIRSRQLLKLAVPALKTLEMGFPEEARIFSNDAIRRGDLARYTFAFRVLLTGQLIFGLGVASYGFYHWYLSP</sequence>
<name>A0A9X2J4I7_9GAMM</name>
<evidence type="ECO:0000313" key="3">
    <source>
        <dbReference type="Proteomes" id="UP001139028"/>
    </source>
</evidence>
<keyword evidence="1" id="KW-1133">Transmembrane helix</keyword>
<evidence type="ECO:0000313" key="2">
    <source>
        <dbReference type="EMBL" id="MCO1334138.1"/>
    </source>
</evidence>
<evidence type="ECO:0000256" key="1">
    <source>
        <dbReference type="SAM" id="Phobius"/>
    </source>
</evidence>
<keyword evidence="1" id="KW-0472">Membrane</keyword>
<dbReference type="EMBL" id="JALBWM010000021">
    <property type="protein sequence ID" value="MCO1334138.1"/>
    <property type="molecule type" value="Genomic_DNA"/>
</dbReference>